<gene>
    <name evidence="1" type="ORF">SO802_027076</name>
</gene>
<accession>A0AAW2C1N8</accession>
<reference evidence="1 2" key="1">
    <citation type="submission" date="2024-01" db="EMBL/GenBank/DDBJ databases">
        <title>A telomere-to-telomere, gap-free genome of sweet tea (Lithocarpus litseifolius).</title>
        <authorList>
            <person name="Zhou J."/>
        </authorList>
    </citation>
    <scope>NUCLEOTIDE SEQUENCE [LARGE SCALE GENOMIC DNA]</scope>
    <source>
        <strain evidence="1">Zhou-2022a</strain>
        <tissue evidence="1">Leaf</tissue>
    </source>
</reference>
<evidence type="ECO:0000313" key="2">
    <source>
        <dbReference type="Proteomes" id="UP001459277"/>
    </source>
</evidence>
<name>A0AAW2C1N8_9ROSI</name>
<comment type="caution">
    <text evidence="1">The sequence shown here is derived from an EMBL/GenBank/DDBJ whole genome shotgun (WGS) entry which is preliminary data.</text>
</comment>
<protein>
    <submittedName>
        <fullName evidence="1">Uncharacterized protein</fullName>
    </submittedName>
</protein>
<dbReference type="AlphaFoldDB" id="A0AAW2C1N8"/>
<evidence type="ECO:0000313" key="1">
    <source>
        <dbReference type="EMBL" id="KAK9992091.1"/>
    </source>
</evidence>
<keyword evidence="2" id="KW-1185">Reference proteome</keyword>
<dbReference type="EMBL" id="JAZDWU010000009">
    <property type="protein sequence ID" value="KAK9992091.1"/>
    <property type="molecule type" value="Genomic_DNA"/>
</dbReference>
<dbReference type="Proteomes" id="UP001459277">
    <property type="component" value="Unassembled WGS sequence"/>
</dbReference>
<proteinExistence type="predicted"/>
<sequence>MEVLSVARDDGERKNSFVDNIISGDVEKTNCSLNNLPILDPQCVRPKGVTNARIKSNMEKRKRKALKDIMRSNPNPMDVILTAQALSCRYIEVVNDQSLYNRNSKRPKPVQQPVAGPWQIILKITGARCNGTKRCSFAYEAVIMQGVRVFFGVASSAARSKGGAMLETMVDAAIRAKHRGFQYILFLGDDRRVVQAFRKKRSTDWLDNTRLADLNILAQSGLFCNMLFVPHIIVKHVWPVVKIATQVPLNYCWYNPAFV</sequence>
<organism evidence="1 2">
    <name type="scientific">Lithocarpus litseifolius</name>
    <dbReference type="NCBI Taxonomy" id="425828"/>
    <lineage>
        <taxon>Eukaryota</taxon>
        <taxon>Viridiplantae</taxon>
        <taxon>Streptophyta</taxon>
        <taxon>Embryophyta</taxon>
        <taxon>Tracheophyta</taxon>
        <taxon>Spermatophyta</taxon>
        <taxon>Magnoliopsida</taxon>
        <taxon>eudicotyledons</taxon>
        <taxon>Gunneridae</taxon>
        <taxon>Pentapetalae</taxon>
        <taxon>rosids</taxon>
        <taxon>fabids</taxon>
        <taxon>Fagales</taxon>
        <taxon>Fagaceae</taxon>
        <taxon>Lithocarpus</taxon>
    </lineage>
</organism>